<dbReference type="Gene3D" id="3.90.1580.10">
    <property type="entry name" value="paralog of FGE (formylglycine-generating enzyme)"/>
    <property type="match status" value="1"/>
</dbReference>
<dbReference type="InterPro" id="IPR005532">
    <property type="entry name" value="SUMF_dom"/>
</dbReference>
<dbReference type="AlphaFoldDB" id="A0A286CZ64"/>
<dbReference type="InterPro" id="IPR051043">
    <property type="entry name" value="Sulfatase_Mod_Factor_Kinase"/>
</dbReference>
<feature type="signal peptide" evidence="1">
    <location>
        <begin position="1"/>
        <end position="20"/>
    </location>
</feature>
<dbReference type="SUPFAM" id="SSF56436">
    <property type="entry name" value="C-type lectin-like"/>
    <property type="match status" value="1"/>
</dbReference>
<feature type="chain" id="PRO_5012809467" evidence="1">
    <location>
        <begin position="21"/>
        <end position="251"/>
    </location>
</feature>
<dbReference type="PANTHER" id="PTHR23150:SF19">
    <property type="entry name" value="FORMYLGLYCINE-GENERATING ENZYME"/>
    <property type="match status" value="1"/>
</dbReference>
<sequence length="251" mass="27033">MGKLPLLLLSMLSASGIAPGADYAELPGGAFRSAIRYEENAGNLTVAPFLMMKAPVSNRQFLSFVERNPQWRRDQAPALLAGGGYLSHWHAGDDPGAAADEAVVQVSWYAAAAYCKEQGARLPTWTEWEYAAAADGSRLDARHDAAWRARWLHDGTANAMDAGAQPGANAHGVSGLHGRNWEWTDDYASLLGAPDRRSGDDGDRLKFCGATALSFNDRENYAVLKRIALLSALQPANTLGNLGFRCARSSQ</sequence>
<reference evidence="3 4" key="1">
    <citation type="submission" date="2017-09" db="EMBL/GenBank/DDBJ databases">
        <authorList>
            <person name="Ehlers B."/>
            <person name="Leendertz F.H."/>
        </authorList>
    </citation>
    <scope>NUCLEOTIDE SEQUENCE [LARGE SCALE GENOMIC DNA]</scope>
    <source>
        <strain evidence="3 4">CGMCC 1.10978</strain>
    </source>
</reference>
<keyword evidence="4" id="KW-1185">Reference proteome</keyword>
<evidence type="ECO:0000256" key="1">
    <source>
        <dbReference type="SAM" id="SignalP"/>
    </source>
</evidence>
<dbReference type="EMBL" id="OCND01000001">
    <property type="protein sequence ID" value="SOD51688.1"/>
    <property type="molecule type" value="Genomic_DNA"/>
</dbReference>
<dbReference type="Pfam" id="PF03781">
    <property type="entry name" value="FGE-sulfatase"/>
    <property type="match status" value="1"/>
</dbReference>
<evidence type="ECO:0000313" key="4">
    <source>
        <dbReference type="Proteomes" id="UP000219374"/>
    </source>
</evidence>
<accession>A0A286CZ64</accession>
<dbReference type="RefSeq" id="WP_097120553.1">
    <property type="nucleotide sequence ID" value="NZ_OCND01000001.1"/>
</dbReference>
<protein>
    <submittedName>
        <fullName evidence="3">Formylglycine-generating enzyme, required for sulfatase activity, contains SUMF1/FGE domain</fullName>
    </submittedName>
</protein>
<dbReference type="GO" id="GO:0120147">
    <property type="term" value="F:formylglycine-generating oxidase activity"/>
    <property type="evidence" value="ECO:0007669"/>
    <property type="project" value="TreeGrafter"/>
</dbReference>
<evidence type="ECO:0000259" key="2">
    <source>
        <dbReference type="Pfam" id="PF03781"/>
    </source>
</evidence>
<organism evidence="3 4">
    <name type="scientific">Pseudoxanthomonas wuyuanensis</name>
    <dbReference type="NCBI Taxonomy" id="1073196"/>
    <lineage>
        <taxon>Bacteria</taxon>
        <taxon>Pseudomonadati</taxon>
        <taxon>Pseudomonadota</taxon>
        <taxon>Gammaproteobacteria</taxon>
        <taxon>Lysobacterales</taxon>
        <taxon>Lysobacteraceae</taxon>
        <taxon>Pseudoxanthomonas</taxon>
    </lineage>
</organism>
<dbReference type="InterPro" id="IPR016187">
    <property type="entry name" value="CTDL_fold"/>
</dbReference>
<evidence type="ECO:0000313" key="3">
    <source>
        <dbReference type="EMBL" id="SOD51688.1"/>
    </source>
</evidence>
<dbReference type="OrthoDB" id="9768004at2"/>
<gene>
    <name evidence="3" type="ORF">SAMN06296416_101814</name>
</gene>
<dbReference type="Proteomes" id="UP000219374">
    <property type="component" value="Unassembled WGS sequence"/>
</dbReference>
<dbReference type="InterPro" id="IPR042095">
    <property type="entry name" value="SUMF_sf"/>
</dbReference>
<feature type="domain" description="Sulfatase-modifying factor enzyme-like" evidence="2">
    <location>
        <begin position="25"/>
        <end position="248"/>
    </location>
</feature>
<dbReference type="PANTHER" id="PTHR23150">
    <property type="entry name" value="SULFATASE MODIFYING FACTOR 1, 2"/>
    <property type="match status" value="1"/>
</dbReference>
<proteinExistence type="predicted"/>
<name>A0A286CZ64_9GAMM</name>
<keyword evidence="1" id="KW-0732">Signal</keyword>